<evidence type="ECO:0000256" key="2">
    <source>
        <dbReference type="ARBA" id="ARBA00022692"/>
    </source>
</evidence>
<accession>A0A3P8AWZ0</accession>
<keyword evidence="3 5" id="KW-1133">Transmembrane helix</keyword>
<evidence type="ECO:0000259" key="6">
    <source>
        <dbReference type="PROSITE" id="PS50262"/>
    </source>
</evidence>
<evidence type="ECO:0000256" key="1">
    <source>
        <dbReference type="ARBA" id="ARBA00004370"/>
    </source>
</evidence>
<dbReference type="Gene3D" id="1.20.1070.10">
    <property type="entry name" value="Rhodopsin 7-helix transmembrane proteins"/>
    <property type="match status" value="1"/>
</dbReference>
<feature type="domain" description="G-protein coupled receptors family 1 profile" evidence="6">
    <location>
        <begin position="1"/>
        <end position="88"/>
    </location>
</feature>
<name>A0A3P8AWZ0_HELPZ</name>
<protein>
    <recommendedName>
        <fullName evidence="6">G-protein coupled receptors family 1 profile domain-containing protein</fullName>
    </recommendedName>
</protein>
<keyword evidence="4 5" id="KW-0472">Membrane</keyword>
<dbReference type="SUPFAM" id="SSF81321">
    <property type="entry name" value="Family A G protein-coupled receptor-like"/>
    <property type="match status" value="1"/>
</dbReference>
<evidence type="ECO:0000256" key="3">
    <source>
        <dbReference type="ARBA" id="ARBA00022989"/>
    </source>
</evidence>
<evidence type="ECO:0000256" key="5">
    <source>
        <dbReference type="SAM" id="Phobius"/>
    </source>
</evidence>
<comment type="subcellular location">
    <subcellularLocation>
        <location evidence="1">Membrane</location>
    </subcellularLocation>
</comment>
<evidence type="ECO:0000313" key="7">
    <source>
        <dbReference type="EMBL" id="VDP09000.1"/>
    </source>
</evidence>
<evidence type="ECO:0000256" key="4">
    <source>
        <dbReference type="ARBA" id="ARBA00023136"/>
    </source>
</evidence>
<keyword evidence="2 5" id="KW-0812">Transmembrane</keyword>
<organism evidence="7">
    <name type="scientific">Heligmosomoides polygyrus</name>
    <name type="common">Parasitic roundworm</name>
    <dbReference type="NCBI Taxonomy" id="6339"/>
    <lineage>
        <taxon>Eukaryota</taxon>
        <taxon>Metazoa</taxon>
        <taxon>Ecdysozoa</taxon>
        <taxon>Nematoda</taxon>
        <taxon>Chromadorea</taxon>
        <taxon>Rhabditida</taxon>
        <taxon>Rhabditina</taxon>
        <taxon>Rhabditomorpha</taxon>
        <taxon>Strongyloidea</taxon>
        <taxon>Heligmosomidae</taxon>
        <taxon>Heligmosomoides</taxon>
    </lineage>
</organism>
<dbReference type="InterPro" id="IPR017452">
    <property type="entry name" value="GPCR_Rhodpsn_7TM"/>
</dbReference>
<reference evidence="7" key="1">
    <citation type="submission" date="2018-11" db="EMBL/GenBank/DDBJ databases">
        <authorList>
            <consortium name="Pathogen Informatics"/>
        </authorList>
    </citation>
    <scope>NUCLEOTIDE SEQUENCE [LARGE SCALE GENOMIC DNA]</scope>
</reference>
<dbReference type="EMBL" id="UZAH01030041">
    <property type="protein sequence ID" value="VDP09000.1"/>
    <property type="molecule type" value="Genomic_DNA"/>
</dbReference>
<gene>
    <name evidence="7" type="ORF">HPBE_LOCUS17483</name>
</gene>
<proteinExistence type="predicted"/>
<dbReference type="GO" id="GO:0016020">
    <property type="term" value="C:membrane"/>
    <property type="evidence" value="ECO:0007669"/>
    <property type="project" value="UniProtKB-SubCell"/>
</dbReference>
<dbReference type="PROSITE" id="PS50262">
    <property type="entry name" value="G_PROTEIN_RECEP_F1_2"/>
    <property type="match status" value="1"/>
</dbReference>
<dbReference type="AlphaFoldDB" id="A0A3P8AWZ0"/>
<dbReference type="OrthoDB" id="6435638at2759"/>
<sequence length="88" mass="10021">MCRTLKFLSTFGFHLTANMQALVSVDRLIITTSMSKIAGNNRKKSYNTHLMLVIAWTLALVCALPQLYVFREGYSKNGFPQCIAIWYV</sequence>
<feature type="transmembrane region" description="Helical" evidence="5">
    <location>
        <begin position="49"/>
        <end position="70"/>
    </location>
</feature>